<proteinExistence type="predicted"/>
<dbReference type="EMBL" id="LUCH01004132">
    <property type="protein sequence ID" value="KAF5399341.1"/>
    <property type="molecule type" value="Genomic_DNA"/>
</dbReference>
<organism evidence="1 2">
    <name type="scientific">Paragonimus heterotremus</name>
    <dbReference type="NCBI Taxonomy" id="100268"/>
    <lineage>
        <taxon>Eukaryota</taxon>
        <taxon>Metazoa</taxon>
        <taxon>Spiralia</taxon>
        <taxon>Lophotrochozoa</taxon>
        <taxon>Platyhelminthes</taxon>
        <taxon>Trematoda</taxon>
        <taxon>Digenea</taxon>
        <taxon>Plagiorchiida</taxon>
        <taxon>Troglotremata</taxon>
        <taxon>Troglotrematidae</taxon>
        <taxon>Paragonimus</taxon>
    </lineage>
</organism>
<dbReference type="AlphaFoldDB" id="A0A8J4SVP9"/>
<protein>
    <submittedName>
        <fullName evidence="1">Uncharacterized protein</fullName>
    </submittedName>
</protein>
<dbReference type="Proteomes" id="UP000748531">
    <property type="component" value="Unassembled WGS sequence"/>
</dbReference>
<evidence type="ECO:0000313" key="1">
    <source>
        <dbReference type="EMBL" id="KAF5399341.1"/>
    </source>
</evidence>
<name>A0A8J4SVP9_9TREM</name>
<accession>A0A8J4SVP9</accession>
<keyword evidence="2" id="KW-1185">Reference proteome</keyword>
<reference evidence="1" key="1">
    <citation type="submission" date="2019-05" db="EMBL/GenBank/DDBJ databases">
        <title>Annotation for the trematode Paragonimus heterotremus.</title>
        <authorList>
            <person name="Choi Y.-J."/>
        </authorList>
    </citation>
    <scope>NUCLEOTIDE SEQUENCE</scope>
    <source>
        <strain evidence="1">LC</strain>
    </source>
</reference>
<gene>
    <name evidence="1" type="ORF">PHET_07078</name>
</gene>
<comment type="caution">
    <text evidence="1">The sequence shown here is derived from an EMBL/GenBank/DDBJ whole genome shotgun (WGS) entry which is preliminary data.</text>
</comment>
<dbReference type="OrthoDB" id="10064127at2759"/>
<evidence type="ECO:0000313" key="2">
    <source>
        <dbReference type="Proteomes" id="UP000748531"/>
    </source>
</evidence>
<sequence>MITEMDCISTNSNARKVESYLERFDSWCLQKTELDEKKTLAFFLHFIGIKSYDLVKNLAFQESPISCSYPTLKKILLQHFKPVNFLAVERAKFNVLIRLESQSIRHFVSQLQTQAARCEYGVQLEDQLRDRSIVSINLPEL</sequence>